<dbReference type="Pfam" id="PF05443">
    <property type="entry name" value="ROS_MUCR"/>
    <property type="match status" value="1"/>
</dbReference>
<dbReference type="OrthoDB" id="7993763at2"/>
<sequence length="172" mass="18259">MTNDDPTRSLDLIELAANVVSAYVANNSVPAADVPGLIAAVHTSLSQLGATPEPEPERVTPPVPIRKTVTPDHIISLEDGKPYKTLKRHLAGRGLTPDAYRQKWGLPSDYPMVAAAYAAQRSELAKSSGLGQNRRGRGRGAAMRAAADPVVAGPAPDEPDANGSRRDRPKRP</sequence>
<gene>
    <name evidence="3" type="ORF">VP06_27960</name>
</gene>
<dbReference type="EMBL" id="LABX01000253">
    <property type="protein sequence ID" value="KMO28316.1"/>
    <property type="molecule type" value="Genomic_DNA"/>
</dbReference>
<name>A0A0J6UQI2_9HYPH</name>
<evidence type="ECO:0000256" key="1">
    <source>
        <dbReference type="ARBA" id="ARBA00007031"/>
    </source>
</evidence>
<organism evidence="3 4">
    <name type="scientific">Methylobacterium aquaticum</name>
    <dbReference type="NCBI Taxonomy" id="270351"/>
    <lineage>
        <taxon>Bacteria</taxon>
        <taxon>Pseudomonadati</taxon>
        <taxon>Pseudomonadota</taxon>
        <taxon>Alphaproteobacteria</taxon>
        <taxon>Hyphomicrobiales</taxon>
        <taxon>Methylobacteriaceae</taxon>
        <taxon>Methylobacterium</taxon>
    </lineage>
</organism>
<comment type="caution">
    <text evidence="3">The sequence shown here is derived from an EMBL/GenBank/DDBJ whole genome shotgun (WGS) entry which is preliminary data.</text>
</comment>
<reference evidence="3 4" key="1">
    <citation type="submission" date="2015-03" db="EMBL/GenBank/DDBJ databases">
        <title>Genome sequencing of Methylobacterium aquaticum DSM16371 type strain.</title>
        <authorList>
            <person name="Chaudhry V."/>
            <person name="Patil P.B."/>
        </authorList>
    </citation>
    <scope>NUCLEOTIDE SEQUENCE [LARGE SCALE GENOMIC DNA]</scope>
    <source>
        <strain evidence="3 4">DSM 16371</strain>
    </source>
</reference>
<dbReference type="GO" id="GO:0008270">
    <property type="term" value="F:zinc ion binding"/>
    <property type="evidence" value="ECO:0007669"/>
    <property type="project" value="InterPro"/>
</dbReference>
<protein>
    <submittedName>
        <fullName evidence="3">MucR family transcriptional regulator</fullName>
    </submittedName>
</protein>
<dbReference type="GO" id="GO:0003677">
    <property type="term" value="F:DNA binding"/>
    <property type="evidence" value="ECO:0007669"/>
    <property type="project" value="InterPro"/>
</dbReference>
<dbReference type="PATRIC" id="fig|270351.6.peg.3797"/>
<comment type="similarity">
    <text evidence="1">Belongs to the ros/MucR family.</text>
</comment>
<dbReference type="GO" id="GO:0006355">
    <property type="term" value="P:regulation of DNA-templated transcription"/>
    <property type="evidence" value="ECO:0007669"/>
    <property type="project" value="InterPro"/>
</dbReference>
<evidence type="ECO:0000313" key="4">
    <source>
        <dbReference type="Proteomes" id="UP000035929"/>
    </source>
</evidence>
<evidence type="ECO:0000313" key="3">
    <source>
        <dbReference type="EMBL" id="KMO28316.1"/>
    </source>
</evidence>
<dbReference type="Proteomes" id="UP000035929">
    <property type="component" value="Unassembled WGS sequence"/>
</dbReference>
<feature type="compositionally biased region" description="Low complexity" evidence="2">
    <location>
        <begin position="140"/>
        <end position="155"/>
    </location>
</feature>
<dbReference type="Gene3D" id="1.10.10.1550">
    <property type="entry name" value="ROS/MUCR transcriptional regulator protein"/>
    <property type="match status" value="1"/>
</dbReference>
<proteinExistence type="inferred from homology"/>
<dbReference type="InterPro" id="IPR008807">
    <property type="entry name" value="ROS_MUCR"/>
</dbReference>
<feature type="region of interest" description="Disordered" evidence="2">
    <location>
        <begin position="124"/>
        <end position="172"/>
    </location>
</feature>
<dbReference type="RefSeq" id="WP_048467063.1">
    <property type="nucleotide sequence ID" value="NZ_LABX01000253.1"/>
</dbReference>
<evidence type="ECO:0000256" key="2">
    <source>
        <dbReference type="SAM" id="MobiDB-lite"/>
    </source>
</evidence>
<dbReference type="AlphaFoldDB" id="A0A0J6UQI2"/>
<accession>A0A0J6UQI2</accession>
<dbReference type="InterPro" id="IPR041920">
    <property type="entry name" value="ROS/MUCR_sf"/>
</dbReference>